<gene>
    <name evidence="4" type="primary">hrp1_2</name>
    <name evidence="5" type="synonym">hrp1_3</name>
    <name evidence="4" type="ORF">MBHS_01632</name>
    <name evidence="5" type="ORF">MBHS_03270</name>
</gene>
<dbReference type="AlphaFoldDB" id="A0A1H6F6K4"/>
<protein>
    <submittedName>
        <fullName evidence="4">Hypoxic response protein 1</fullName>
    </submittedName>
</protein>
<evidence type="ECO:0000313" key="5">
    <source>
        <dbReference type="EMBL" id="SEH07395.1"/>
    </source>
</evidence>
<dbReference type="Gene3D" id="3.10.580.10">
    <property type="entry name" value="CBS-domain"/>
    <property type="match status" value="1"/>
</dbReference>
<organism evidence="4 6">
    <name type="scientific">Candidatus Venteria ishoeyi</name>
    <dbReference type="NCBI Taxonomy" id="1899563"/>
    <lineage>
        <taxon>Bacteria</taxon>
        <taxon>Pseudomonadati</taxon>
        <taxon>Pseudomonadota</taxon>
        <taxon>Gammaproteobacteria</taxon>
        <taxon>Thiotrichales</taxon>
        <taxon>Thiotrichaceae</taxon>
        <taxon>Venteria</taxon>
    </lineage>
</organism>
<evidence type="ECO:0000256" key="1">
    <source>
        <dbReference type="ARBA" id="ARBA00023122"/>
    </source>
</evidence>
<dbReference type="Pfam" id="PF00571">
    <property type="entry name" value="CBS"/>
    <property type="match status" value="2"/>
</dbReference>
<dbReference type="SMART" id="SM00116">
    <property type="entry name" value="CBS"/>
    <property type="match status" value="2"/>
</dbReference>
<dbReference type="EMBL" id="FMSV02000380">
    <property type="protein sequence ID" value="SEH05777.1"/>
    <property type="molecule type" value="Genomic_DNA"/>
</dbReference>
<dbReference type="PROSITE" id="PS51371">
    <property type="entry name" value="CBS"/>
    <property type="match status" value="2"/>
</dbReference>
<evidence type="ECO:0000259" key="3">
    <source>
        <dbReference type="PROSITE" id="PS51371"/>
    </source>
</evidence>
<dbReference type="Proteomes" id="UP000236724">
    <property type="component" value="Unassembled WGS sequence"/>
</dbReference>
<dbReference type="EMBL" id="FMSV02000529">
    <property type="protein sequence ID" value="SEH07395.1"/>
    <property type="molecule type" value="Genomic_DNA"/>
</dbReference>
<accession>A0A1H6F6K4</accession>
<dbReference type="RefSeq" id="WP_103919659.1">
    <property type="nucleotide sequence ID" value="NZ_FMSV02000380.1"/>
</dbReference>
<evidence type="ECO:0000313" key="6">
    <source>
        <dbReference type="Proteomes" id="UP000236724"/>
    </source>
</evidence>
<dbReference type="OrthoDB" id="9790355at2"/>
<keyword evidence="6" id="KW-1185">Reference proteome</keyword>
<evidence type="ECO:0000313" key="4">
    <source>
        <dbReference type="EMBL" id="SEH05777.1"/>
    </source>
</evidence>
<sequence length="155" mass="17155">MQVKDIMVRNVKTVQEDTGILEVSSMMCLYRINGLPVVGDDETLLGFIAEKDILHYLFPTMEEVMEGGGNIAGMDLDAMMGKYQDVVNLKVSDLMTRSVITVAPDMHILKATSIMVRHTFRRIPVAENGKLLGVISMGDVHKAIFQSNIVNITAK</sequence>
<dbReference type="PANTHER" id="PTHR43080">
    <property type="entry name" value="CBS DOMAIN-CONTAINING PROTEIN CBSX3, MITOCHONDRIAL"/>
    <property type="match status" value="1"/>
</dbReference>
<name>A0A1H6F6K4_9GAMM</name>
<feature type="domain" description="CBS" evidence="3">
    <location>
        <begin position="7"/>
        <end position="63"/>
    </location>
</feature>
<feature type="domain" description="CBS" evidence="3">
    <location>
        <begin position="95"/>
        <end position="150"/>
    </location>
</feature>
<evidence type="ECO:0000256" key="2">
    <source>
        <dbReference type="PROSITE-ProRule" id="PRU00703"/>
    </source>
</evidence>
<dbReference type="InterPro" id="IPR051257">
    <property type="entry name" value="Diverse_CBS-Domain"/>
</dbReference>
<dbReference type="SUPFAM" id="SSF54631">
    <property type="entry name" value="CBS-domain pair"/>
    <property type="match status" value="1"/>
</dbReference>
<dbReference type="InterPro" id="IPR000644">
    <property type="entry name" value="CBS_dom"/>
</dbReference>
<reference evidence="4 6" key="1">
    <citation type="submission" date="2016-10" db="EMBL/GenBank/DDBJ databases">
        <authorList>
            <person name="de Groot N.N."/>
        </authorList>
    </citation>
    <scope>NUCLEOTIDE SEQUENCE [LARGE SCALE GENOMIC DNA]</scope>
    <source>
        <strain evidence="4">MBHS1</strain>
    </source>
</reference>
<dbReference type="PANTHER" id="PTHR43080:SF2">
    <property type="entry name" value="CBS DOMAIN-CONTAINING PROTEIN"/>
    <property type="match status" value="1"/>
</dbReference>
<proteinExistence type="predicted"/>
<dbReference type="InterPro" id="IPR046342">
    <property type="entry name" value="CBS_dom_sf"/>
</dbReference>
<keyword evidence="1 2" id="KW-0129">CBS domain</keyword>